<dbReference type="EMBL" id="JADIMG010000097">
    <property type="protein sequence ID" value="MBO8460732.1"/>
    <property type="molecule type" value="Genomic_DNA"/>
</dbReference>
<gene>
    <name evidence="1" type="ORF">IAA73_10465</name>
</gene>
<reference evidence="1" key="1">
    <citation type="submission" date="2020-10" db="EMBL/GenBank/DDBJ databases">
        <authorList>
            <person name="Gilroy R."/>
        </authorList>
    </citation>
    <scope>NUCLEOTIDE SEQUENCE</scope>
    <source>
        <strain evidence="1">G3-3990</strain>
    </source>
</reference>
<protein>
    <submittedName>
        <fullName evidence="1">Uncharacterized protein</fullName>
    </submittedName>
</protein>
<evidence type="ECO:0000313" key="1">
    <source>
        <dbReference type="EMBL" id="MBO8460732.1"/>
    </source>
</evidence>
<proteinExistence type="predicted"/>
<reference evidence="1" key="2">
    <citation type="journal article" date="2021" name="PeerJ">
        <title>Extensive microbial diversity within the chicken gut microbiome revealed by metagenomics and culture.</title>
        <authorList>
            <person name="Gilroy R."/>
            <person name="Ravi A."/>
            <person name="Getino M."/>
            <person name="Pursley I."/>
            <person name="Horton D.L."/>
            <person name="Alikhan N.F."/>
            <person name="Baker D."/>
            <person name="Gharbi K."/>
            <person name="Hall N."/>
            <person name="Watson M."/>
            <person name="Adriaenssens E.M."/>
            <person name="Foster-Nyarko E."/>
            <person name="Jarju S."/>
            <person name="Secka A."/>
            <person name="Antonio M."/>
            <person name="Oren A."/>
            <person name="Chaudhuri R.R."/>
            <person name="La Ragione R."/>
            <person name="Hildebrand F."/>
            <person name="Pallen M.J."/>
        </authorList>
    </citation>
    <scope>NUCLEOTIDE SEQUENCE</scope>
    <source>
        <strain evidence="1">G3-3990</strain>
    </source>
</reference>
<comment type="caution">
    <text evidence="1">The sequence shown here is derived from an EMBL/GenBank/DDBJ whole genome shotgun (WGS) entry which is preliminary data.</text>
</comment>
<dbReference type="Proteomes" id="UP000823641">
    <property type="component" value="Unassembled WGS sequence"/>
</dbReference>
<dbReference type="AlphaFoldDB" id="A0A9D9HUX9"/>
<accession>A0A9D9HUX9</accession>
<organism evidence="1 2">
    <name type="scientific">Candidatus Gallipaludibacter merdavium</name>
    <dbReference type="NCBI Taxonomy" id="2840839"/>
    <lineage>
        <taxon>Bacteria</taxon>
        <taxon>Pseudomonadati</taxon>
        <taxon>Bacteroidota</taxon>
        <taxon>Bacteroidia</taxon>
        <taxon>Bacteroidales</taxon>
        <taxon>Candidatus Gallipaludibacter</taxon>
    </lineage>
</organism>
<name>A0A9D9HUX9_9BACT</name>
<sequence>MSDYALAEVIVESNDDLEIWASIVVGFDDDKSLVIELEYINYDDHTEDYVRKAVVDKMGAFLLAQQLRVALTDLPNALQKRFAVNHNAYVPSQVKALFHEIVAFLRENRVVYVMK</sequence>
<evidence type="ECO:0000313" key="2">
    <source>
        <dbReference type="Proteomes" id="UP000823641"/>
    </source>
</evidence>